<sequence length="72" mass="8030">MTDSQAAPLSPCVNICVMHPREGLCVGCLRTMDEIIAWGSLTNARRREIMAELPARKPRIGKRRDRGIPSAR</sequence>
<evidence type="ECO:0000313" key="2">
    <source>
        <dbReference type="Proteomes" id="UP000283587"/>
    </source>
</evidence>
<keyword evidence="2" id="KW-1185">Reference proteome</keyword>
<protein>
    <submittedName>
        <fullName evidence="1">DUF1289 domain-containing protein</fullName>
    </submittedName>
</protein>
<accession>A0A419A4T2</accession>
<dbReference type="PANTHER" id="PTHR35175">
    <property type="entry name" value="DUF1289 DOMAIN-CONTAINING PROTEIN"/>
    <property type="match status" value="1"/>
</dbReference>
<proteinExistence type="predicted"/>
<dbReference type="Proteomes" id="UP000283587">
    <property type="component" value="Unassembled WGS sequence"/>
</dbReference>
<dbReference type="EMBL" id="QZEW01000059">
    <property type="protein sequence ID" value="RJL10417.1"/>
    <property type="molecule type" value="Genomic_DNA"/>
</dbReference>
<dbReference type="Pfam" id="PF06945">
    <property type="entry name" value="DUF1289"/>
    <property type="match status" value="1"/>
</dbReference>
<dbReference type="PANTHER" id="PTHR35175:SF2">
    <property type="entry name" value="DUF1289 DOMAIN-CONTAINING PROTEIN"/>
    <property type="match status" value="1"/>
</dbReference>
<dbReference type="RefSeq" id="WP_119898768.1">
    <property type="nucleotide sequence ID" value="NZ_QNRC01000001.1"/>
</dbReference>
<organism evidence="1 2">
    <name type="scientific">Paracoccus siganidrum</name>
    <dbReference type="NCBI Taxonomy" id="1276757"/>
    <lineage>
        <taxon>Bacteria</taxon>
        <taxon>Pseudomonadati</taxon>
        <taxon>Pseudomonadota</taxon>
        <taxon>Alphaproteobacteria</taxon>
        <taxon>Rhodobacterales</taxon>
        <taxon>Paracoccaceae</taxon>
        <taxon>Paracoccus</taxon>
    </lineage>
</organism>
<evidence type="ECO:0000313" key="1">
    <source>
        <dbReference type="EMBL" id="RJL10417.1"/>
    </source>
</evidence>
<dbReference type="OrthoDB" id="9811423at2"/>
<reference evidence="2" key="1">
    <citation type="submission" date="2018-09" db="EMBL/GenBank/DDBJ databases">
        <title>Paracoccus onubensis nov. sp. a moderate halophilic bacterium isolated from Gruta de las Maravillas (Aracena, Spain).</title>
        <authorList>
            <person name="Jurado V."/>
            <person name="Gutierrez-Patricio S."/>
            <person name="Gonzalez-Pimentel J.L."/>
            <person name="Miller A.Z."/>
            <person name="Laiz L."/>
            <person name="Saiz-Jimenez C."/>
        </authorList>
    </citation>
    <scope>NUCLEOTIDE SEQUENCE [LARGE SCALE GENOMIC DNA]</scope>
    <source>
        <strain evidence="2">DSM 26381</strain>
    </source>
</reference>
<gene>
    <name evidence="1" type="ORF">D3P05_13960</name>
</gene>
<dbReference type="AlphaFoldDB" id="A0A419A4T2"/>
<name>A0A419A4T2_9RHOB</name>
<comment type="caution">
    <text evidence="1">The sequence shown here is derived from an EMBL/GenBank/DDBJ whole genome shotgun (WGS) entry which is preliminary data.</text>
</comment>
<dbReference type="InterPro" id="IPR010710">
    <property type="entry name" value="DUF1289"/>
</dbReference>